<organism evidence="1 2">
    <name type="scientific">Durusdinium trenchii</name>
    <dbReference type="NCBI Taxonomy" id="1381693"/>
    <lineage>
        <taxon>Eukaryota</taxon>
        <taxon>Sar</taxon>
        <taxon>Alveolata</taxon>
        <taxon>Dinophyceae</taxon>
        <taxon>Suessiales</taxon>
        <taxon>Symbiodiniaceae</taxon>
        <taxon>Durusdinium</taxon>
    </lineage>
</organism>
<reference evidence="1 2" key="1">
    <citation type="submission" date="2024-02" db="EMBL/GenBank/DDBJ databases">
        <authorList>
            <person name="Chen Y."/>
            <person name="Shah S."/>
            <person name="Dougan E. K."/>
            <person name="Thang M."/>
            <person name="Chan C."/>
        </authorList>
    </citation>
    <scope>NUCLEOTIDE SEQUENCE [LARGE SCALE GENOMIC DNA]</scope>
</reference>
<name>A0ABP0P3E3_9DINO</name>
<comment type="caution">
    <text evidence="1">The sequence shown here is derived from an EMBL/GenBank/DDBJ whole genome shotgun (WGS) entry which is preliminary data.</text>
</comment>
<sequence>MAVRSSDLVPFAYFDETQASAELTRVCAGSSQPGNCHSYVNLLEGDRSHSHCLLCHKSCKIPGDITAALFHLAGPKSGTEAILEKIGQHLKAFKPRFALVECGLVDDITNEQESLCRNLALTGADVYKAVDPFLKSIEEGISFGGISAYDAEEFVACCKNAGRYECTIQGDFFKHHCYAHTFPPSVGQIQRMAADFCQRSQASHVLQWPQPVDVQVISGKPRKGNVTTLANEALWFGFLKYFADQIEAKNAPEISKCRNALRRVRVTFHAVDSADDAAKKKWSLEQQTQNIAGAQTLRGFKRILGYAEIRESLKAQMLPHNAEAISAWQHTANVQVSAKNLSNLLRVHDRMVAAGSPCLESIEQMDSRFGAEHFMSNTSVLAVLCEKTACPKNELLQNCLLCWVVQSVCYRALRENDGRHTHLPPNATRDIWLNVRLLKFVEYIYV</sequence>
<evidence type="ECO:0000313" key="2">
    <source>
        <dbReference type="Proteomes" id="UP001642484"/>
    </source>
</evidence>
<evidence type="ECO:0000313" key="1">
    <source>
        <dbReference type="EMBL" id="CAK9070545.1"/>
    </source>
</evidence>
<keyword evidence="2" id="KW-1185">Reference proteome</keyword>
<dbReference type="EMBL" id="CAXAMN010022518">
    <property type="protein sequence ID" value="CAK9070545.1"/>
    <property type="molecule type" value="Genomic_DNA"/>
</dbReference>
<gene>
    <name evidence="1" type="ORF">CCMP2556_LOCUS34702</name>
</gene>
<dbReference type="Proteomes" id="UP001642484">
    <property type="component" value="Unassembled WGS sequence"/>
</dbReference>
<proteinExistence type="predicted"/>
<accession>A0ABP0P3E3</accession>
<protein>
    <submittedName>
        <fullName evidence="1">Uncharacterized protein</fullName>
    </submittedName>
</protein>